<name>I2H254_HENB6</name>
<dbReference type="KEGG" id="tbl:TBLA_0C06630"/>
<dbReference type="EMBL" id="HE806318">
    <property type="protein sequence ID" value="CCH60456.1"/>
    <property type="molecule type" value="Genomic_DNA"/>
</dbReference>
<accession>I2H254</accession>
<comment type="subcellular location">
    <subcellularLocation>
        <location evidence="1">Cytoplasm</location>
    </subcellularLocation>
</comment>
<dbReference type="GO" id="GO:0003723">
    <property type="term" value="F:RNA binding"/>
    <property type="evidence" value="ECO:0007669"/>
    <property type="project" value="InterPro"/>
</dbReference>
<dbReference type="RefSeq" id="XP_004179975.1">
    <property type="nucleotide sequence ID" value="XM_004179927.1"/>
</dbReference>
<organism evidence="3 4">
    <name type="scientific">Henningerozyma blattae (strain ATCC 34711 / CBS 6284 / DSM 70876 / NBRC 10599 / NRRL Y-10934 / UCD 77-7)</name>
    <name type="common">Yeast</name>
    <name type="synonym">Tetrapisispora blattae</name>
    <dbReference type="NCBI Taxonomy" id="1071380"/>
    <lineage>
        <taxon>Eukaryota</taxon>
        <taxon>Fungi</taxon>
        <taxon>Dikarya</taxon>
        <taxon>Ascomycota</taxon>
        <taxon>Saccharomycotina</taxon>
        <taxon>Saccharomycetes</taxon>
        <taxon>Saccharomycetales</taxon>
        <taxon>Saccharomycetaceae</taxon>
        <taxon>Henningerozyma</taxon>
    </lineage>
</organism>
<keyword evidence="2" id="KW-0963">Cytoplasm</keyword>
<keyword evidence="4" id="KW-1185">Reference proteome</keyword>
<evidence type="ECO:0000313" key="4">
    <source>
        <dbReference type="Proteomes" id="UP000002866"/>
    </source>
</evidence>
<dbReference type="Pfam" id="PF01021">
    <property type="entry name" value="TYA"/>
    <property type="match status" value="1"/>
</dbReference>
<evidence type="ECO:0000313" key="3">
    <source>
        <dbReference type="EMBL" id="CCH60456.1"/>
    </source>
</evidence>
<protein>
    <submittedName>
        <fullName evidence="3">Uncharacterized protein</fullName>
    </submittedName>
</protein>
<sequence length="180" mass="21016">MNKVCLYRISGKSEFDQWTKLFRQFPKHQGLGHIIITPETHTIQVSNEEKDYVLRKFNIYVPAKAYPTWFQNELNKGFMSLYDIVECTLSKDIRTDHEIYEEFLDSLYNISFDTKMDATIFRSTTLGASNKAKELDIAINDDWIARRILKSSKGQYASINSENLESCWFISASTIQRRSC</sequence>
<evidence type="ECO:0000256" key="1">
    <source>
        <dbReference type="ARBA" id="ARBA00004496"/>
    </source>
</evidence>
<dbReference type="AlphaFoldDB" id="I2H254"/>
<dbReference type="InterPro" id="IPR015820">
    <property type="entry name" value="TYA"/>
</dbReference>
<reference evidence="3 4" key="1">
    <citation type="journal article" date="2011" name="Proc. Natl. Acad. Sci. U.S.A.">
        <title>Evolutionary erosion of yeast sex chromosomes by mating-type switching accidents.</title>
        <authorList>
            <person name="Gordon J.L."/>
            <person name="Armisen D."/>
            <person name="Proux-Wera E."/>
            <person name="Oheigeartaigh S.S."/>
            <person name="Byrne K.P."/>
            <person name="Wolfe K.H."/>
        </authorList>
    </citation>
    <scope>NUCLEOTIDE SEQUENCE [LARGE SCALE GENOMIC DNA]</scope>
    <source>
        <strain evidence="4">ATCC 34711 / CBS 6284 / DSM 70876 / NBRC 10599 / NRRL Y-10934 / UCD 77-7</strain>
    </source>
</reference>
<dbReference type="HOGENOM" id="CLU_1497210_0_0_1"/>
<dbReference type="InParanoid" id="I2H254"/>
<evidence type="ECO:0000256" key="2">
    <source>
        <dbReference type="ARBA" id="ARBA00022490"/>
    </source>
</evidence>
<gene>
    <name evidence="3" type="primary">TBLA0C06630</name>
    <name evidence="3" type="ORF">TBLA_0C06630</name>
</gene>
<proteinExistence type="predicted"/>
<dbReference type="Proteomes" id="UP000002866">
    <property type="component" value="Chromosome 3"/>
</dbReference>
<dbReference type="GeneID" id="14495436"/>
<dbReference type="GO" id="GO:0005737">
    <property type="term" value="C:cytoplasm"/>
    <property type="evidence" value="ECO:0007669"/>
    <property type="project" value="UniProtKB-SubCell"/>
</dbReference>